<feature type="region of interest" description="Disordered" evidence="7">
    <location>
        <begin position="1594"/>
        <end position="1661"/>
    </location>
</feature>
<dbReference type="Pfam" id="PF07744">
    <property type="entry name" value="SPOC"/>
    <property type="match status" value="1"/>
</dbReference>
<sequence length="1863" mass="202279">MASAHSVSPTAEEKIDEKARAVISQEETEDAVAALLGESFGGKDSSFGNRYNEVEQPAMQIETTCLENENIREEDAEEMRRAVQNLNASEMELKPDTPMSDNDLLLIDTDNEEGDESQQDAIDRLPVNIIATNPSLTNNSNQNKCSESSDLFNDNKPIPTVVQATVSSDSIAPVTKAEEVNAKFISVKREILQQITSTATPVITSWTLTNNKLRDSHLISSQDNQKISKETNDNTSAQVNTNIVHVKPTSNHNFTITNTPCAIISPPNRMNTPYQVINPVIRPGQVANMQPPTIKIPEPHLLYHKQQGIVISPRLASDTRLQSPKSNPQNDGITSSRVTNMTILSTSSQNINPVGIASSSAMQQRSPGHVTVVRMQQPPLSPIQTMHIPHGTRAMVSPNRPSSVLVQTQTTPIHFNRLPGTPVLAPLTKPLNSNLLQSKTTSGTVVPIIHPQKITSTDSRKSEQCLISGLDNLTEHSKIILSPSNLQQSTNPTVMAQNRLISMQNAVHPGIHLPNKVVINNIAQLHESRDIVGQSFKSEISKSETIVPNHTSYSQSPVIHVAGANHSTASIIHNGPKSLIGSSQEVVASRTHVSNIIHSLNSQRLVTSTPITSVIQIDTSKCSPSVLSMANIRPQTVVTKFDSPVTSNNLSSVTLTSSSIVTPLLTKTGNASTSKQSVVSDSEVKETYSTTMCNAIREYNNKSPENVKPSNTANVVCDSTEKKDQIKLSKTEVIAKCETDFEELLKDNTNEIKVTNTPDKKLEVNVGNIVTLISTNSQGKEEITSIHSPKKDNIVTTFPESCPIKEEKNSKDHHVSKLDEKVLEIPTREKHQLDIKIEPKFDICKKELTEDAIEFKELVKQTECKIESFIKKEEDRSNDKKPIAEDSKNQLENNNDGITEDTNIESVIKKVDTIYTESKDDNVDKNISNNIISNAEVMDTSISEANDLHLTKETKISFDVQVQKSTTTGKRGGRGMRGKRSERYRDRVQTRQISKPARGTTVSKRGRGRGRMDKKLKSCVGVATSNLPGDIYDFHEDSGDESKTESRPRLILTIKSPLSGQSSATATSSLSIASKEQKTPEKSQTINKEEKNDGFVSPSPNTRKSRRLQEKDVQRNTVDDVIEDVIKNSTVQTRRGKEGSKKRPTRQTGYKVNYREKSNLSDIRKSPRGTKRTRDRSSSEASIDSSDEKVARKEDSCRDSKLPKLTEATVVVSKPEAEPQNTIKPSNTPVINSLPATTPTPIMKPPKKMISEISAKLASAFESTSSSPNRSTSSPIVAEKPIEENNGGLTRISSELDKQPYREYRDIRNQECAKALSRSEEILQAATAETPTESHTMDVNFGRRLVDGVAGNVIPVGALEAADARVQSPALPHRPPSIHRPGPAPAPAYGPAHAPAPADRATPILIRAGEGDIGVAGGSPGTGLGVSVAMGVGTGAAAAVGVGVGAVPTAGGARTYRAPYAGTASLPRGAHHPPPPPLVAHPHHPLHAAHKQSAIVGSHHHTTAPPPGARVTITSVPSISPKSQMPMGDGVYSHFSHQHYQMFQQQFRVTLQENRTTPSPFTRIERYLNEEYEAVVAQGGMAFRSVNSGSGTGCRLPLADGGSGLSPMEAEGSEAPTPPLELRRPVSARVPRPAHSPSPADRLFSGHGGRSPPPAHGGAVSAGRVPAVAGAMPPHGPHGPPGPLHASQVPREADSLQMLLRRYPVMWQGLLALKNDCAAVQMHFVHGNPSVAGGTLPRHVDGSTPPLRIAQRMRLEPAQLEQVHRKMKMENEHCMLLALPCGRDHMDVLQQSNNLTAGFITYLQRKQAAGIVNVAPPGHQQAMYTVHIFPSCDFANENLNRIAPDLMHRVADIAHLLIVIATV</sequence>
<feature type="compositionally biased region" description="Basic and acidic residues" evidence="7">
    <location>
        <begin position="1075"/>
        <end position="1093"/>
    </location>
</feature>
<evidence type="ECO:0000256" key="7">
    <source>
        <dbReference type="SAM" id="MobiDB-lite"/>
    </source>
</evidence>
<gene>
    <name evidence="9" type="primary">spen</name>
    <name evidence="9" type="ORF">EVAR_34479_1</name>
</gene>
<feature type="region of interest" description="Disordered" evidence="7">
    <location>
        <begin position="1261"/>
        <end position="1282"/>
    </location>
</feature>
<feature type="compositionally biased region" description="Low complexity" evidence="7">
    <location>
        <begin position="1058"/>
        <end position="1074"/>
    </location>
</feature>
<dbReference type="CDD" id="cd21543">
    <property type="entry name" value="SPOC_SHARP"/>
    <property type="match status" value="1"/>
</dbReference>
<feature type="compositionally biased region" description="Basic and acidic residues" evidence="7">
    <location>
        <begin position="1153"/>
        <end position="1165"/>
    </location>
</feature>
<feature type="compositionally biased region" description="Low complexity" evidence="7">
    <location>
        <begin position="1263"/>
        <end position="1275"/>
    </location>
</feature>
<feature type="compositionally biased region" description="Basic and acidic residues" evidence="7">
    <location>
        <begin position="11"/>
        <end position="20"/>
    </location>
</feature>
<dbReference type="PROSITE" id="PS50917">
    <property type="entry name" value="SPOC"/>
    <property type="match status" value="1"/>
</dbReference>
<dbReference type="SUPFAM" id="SSF100939">
    <property type="entry name" value="SPOC domain-like"/>
    <property type="match status" value="1"/>
</dbReference>
<comment type="subcellular location">
    <subcellularLocation>
        <location evidence="1">Nucleus</location>
    </subcellularLocation>
</comment>
<comment type="caution">
    <text evidence="9">The sequence shown here is derived from an EMBL/GenBank/DDBJ whole genome shotgun (WGS) entry which is preliminary data.</text>
</comment>
<keyword evidence="3" id="KW-0805">Transcription regulation</keyword>
<evidence type="ECO:0000256" key="5">
    <source>
        <dbReference type="ARBA" id="ARBA00023163"/>
    </source>
</evidence>
<evidence type="ECO:0000256" key="4">
    <source>
        <dbReference type="ARBA" id="ARBA00023054"/>
    </source>
</evidence>
<keyword evidence="6" id="KW-0539">Nucleus</keyword>
<feature type="region of interest" description="Disordered" evidence="7">
    <location>
        <begin position="1"/>
        <end position="20"/>
    </location>
</feature>
<organism evidence="9 10">
    <name type="scientific">Eumeta variegata</name>
    <name type="common">Bagworm moth</name>
    <name type="synonym">Eumeta japonica</name>
    <dbReference type="NCBI Taxonomy" id="151549"/>
    <lineage>
        <taxon>Eukaryota</taxon>
        <taxon>Metazoa</taxon>
        <taxon>Ecdysozoa</taxon>
        <taxon>Arthropoda</taxon>
        <taxon>Hexapoda</taxon>
        <taxon>Insecta</taxon>
        <taxon>Pterygota</taxon>
        <taxon>Neoptera</taxon>
        <taxon>Endopterygota</taxon>
        <taxon>Lepidoptera</taxon>
        <taxon>Glossata</taxon>
        <taxon>Ditrysia</taxon>
        <taxon>Tineoidea</taxon>
        <taxon>Psychidae</taxon>
        <taxon>Oiketicinae</taxon>
        <taxon>Eumeta</taxon>
    </lineage>
</organism>
<feature type="compositionally biased region" description="Basic and acidic residues" evidence="7">
    <location>
        <begin position="875"/>
        <end position="889"/>
    </location>
</feature>
<feature type="compositionally biased region" description="Polar residues" evidence="7">
    <location>
        <begin position="1219"/>
        <end position="1236"/>
    </location>
</feature>
<dbReference type="EMBL" id="BGZK01000659">
    <property type="protein sequence ID" value="GBP55004.1"/>
    <property type="molecule type" value="Genomic_DNA"/>
</dbReference>
<evidence type="ECO:0000256" key="6">
    <source>
        <dbReference type="ARBA" id="ARBA00023242"/>
    </source>
</evidence>
<keyword evidence="5" id="KW-0804">Transcription</keyword>
<feature type="domain" description="SPOC" evidence="8">
    <location>
        <begin position="1696"/>
        <end position="1863"/>
    </location>
</feature>
<evidence type="ECO:0000313" key="9">
    <source>
        <dbReference type="EMBL" id="GBP55004.1"/>
    </source>
</evidence>
<evidence type="ECO:0000256" key="2">
    <source>
        <dbReference type="ARBA" id="ARBA00022884"/>
    </source>
</evidence>
<evidence type="ECO:0000256" key="1">
    <source>
        <dbReference type="ARBA" id="ARBA00004123"/>
    </source>
</evidence>
<dbReference type="FunFam" id="2.40.290.10:FF:000002">
    <property type="entry name" value="Spen family transcriptional repressor"/>
    <property type="match status" value="1"/>
</dbReference>
<dbReference type="GO" id="GO:0005634">
    <property type="term" value="C:nucleus"/>
    <property type="evidence" value="ECO:0007669"/>
    <property type="project" value="UniProtKB-SubCell"/>
</dbReference>
<feature type="compositionally biased region" description="Basic and acidic residues" evidence="7">
    <location>
        <begin position="1032"/>
        <end position="1048"/>
    </location>
</feature>
<feature type="region of interest" description="Disordered" evidence="7">
    <location>
        <begin position="1373"/>
        <end position="1397"/>
    </location>
</feature>
<keyword evidence="10" id="KW-1185">Reference proteome</keyword>
<feature type="region of interest" description="Disordered" evidence="7">
    <location>
        <begin position="1027"/>
        <end position="1115"/>
    </location>
</feature>
<evidence type="ECO:0000256" key="3">
    <source>
        <dbReference type="ARBA" id="ARBA00023015"/>
    </source>
</evidence>
<dbReference type="Proteomes" id="UP000299102">
    <property type="component" value="Unassembled WGS sequence"/>
</dbReference>
<feature type="region of interest" description="Disordered" evidence="7">
    <location>
        <begin position="875"/>
        <end position="898"/>
    </location>
</feature>
<feature type="region of interest" description="Disordered" evidence="7">
    <location>
        <begin position="1129"/>
        <end position="1245"/>
    </location>
</feature>
<dbReference type="Gene3D" id="2.40.290.10">
    <property type="match status" value="1"/>
</dbReference>
<dbReference type="InterPro" id="IPR016194">
    <property type="entry name" value="SPOC-like_C_dom_sf"/>
</dbReference>
<dbReference type="InterPro" id="IPR012921">
    <property type="entry name" value="SPOC_C"/>
</dbReference>
<dbReference type="STRING" id="151549.A0A4C1WY58"/>
<keyword evidence="2" id="KW-0694">RNA-binding</keyword>
<protein>
    <submittedName>
        <fullName evidence="9">Protein split ends</fullName>
    </submittedName>
</protein>
<dbReference type="GO" id="GO:0003723">
    <property type="term" value="F:RNA binding"/>
    <property type="evidence" value="ECO:0007669"/>
    <property type="project" value="UniProtKB-KW"/>
</dbReference>
<evidence type="ECO:0000313" key="10">
    <source>
        <dbReference type="Proteomes" id="UP000299102"/>
    </source>
</evidence>
<dbReference type="OrthoDB" id="6407164at2759"/>
<proteinExistence type="predicted"/>
<feature type="region of interest" description="Disordered" evidence="7">
    <location>
        <begin position="965"/>
        <end position="1014"/>
    </location>
</feature>
<feature type="compositionally biased region" description="Basic and acidic residues" evidence="7">
    <location>
        <begin position="1186"/>
        <end position="1204"/>
    </location>
</feature>
<accession>A0A4C1WY58</accession>
<reference evidence="9 10" key="1">
    <citation type="journal article" date="2019" name="Commun. Biol.">
        <title>The bagworm genome reveals a unique fibroin gene that provides high tensile strength.</title>
        <authorList>
            <person name="Kono N."/>
            <person name="Nakamura H."/>
            <person name="Ohtoshi R."/>
            <person name="Tomita M."/>
            <person name="Numata K."/>
            <person name="Arakawa K."/>
        </authorList>
    </citation>
    <scope>NUCLEOTIDE SEQUENCE [LARGE SCALE GENOMIC DNA]</scope>
</reference>
<feature type="compositionally biased region" description="Basic and acidic residues" evidence="7">
    <location>
        <begin position="979"/>
        <end position="989"/>
    </location>
</feature>
<keyword evidence="4" id="KW-0175">Coiled coil</keyword>
<evidence type="ECO:0000259" key="8">
    <source>
        <dbReference type="PROSITE" id="PS50917"/>
    </source>
</evidence>
<dbReference type="InterPro" id="IPR010912">
    <property type="entry name" value="SPOC_met"/>
</dbReference>
<name>A0A4C1WY58_EUMVA</name>